<reference evidence="2 3" key="1">
    <citation type="submission" date="2020-07" db="EMBL/GenBank/DDBJ databases">
        <title>Halosimplex litoreum sp. nov. and Halosimplex rubrum sp. nov., isolated from different salt environments.</title>
        <authorList>
            <person name="Cui H."/>
        </authorList>
    </citation>
    <scope>NUCLEOTIDE SEQUENCE [LARGE SCALE GENOMIC DNA]</scope>
    <source>
        <strain evidence="2 3">R2</strain>
    </source>
</reference>
<keyword evidence="1" id="KW-0145">Chemotaxis</keyword>
<dbReference type="PIRSF" id="PIRSF026802">
    <property type="entry name" value="UCP026802"/>
    <property type="match status" value="1"/>
</dbReference>
<evidence type="ECO:0000313" key="3">
    <source>
        <dbReference type="Proteomes" id="UP000509346"/>
    </source>
</evidence>
<comment type="function">
    <text evidence="1">Involved in taxis signal transduction.</text>
</comment>
<dbReference type="OrthoDB" id="227825at2157"/>
<dbReference type="RefSeq" id="WP_179920988.1">
    <property type="nucleotide sequence ID" value="NZ_CP058909.1"/>
</dbReference>
<dbReference type="KEGG" id="hpel:HZS54_05785"/>
<keyword evidence="3" id="KW-1185">Reference proteome</keyword>
<dbReference type="Proteomes" id="UP000509346">
    <property type="component" value="Chromosome"/>
</dbReference>
<evidence type="ECO:0000256" key="1">
    <source>
        <dbReference type="PIRNR" id="PIRNR026802"/>
    </source>
</evidence>
<gene>
    <name evidence="2" type="ORF">HZS54_05785</name>
</gene>
<dbReference type="AlphaFoldDB" id="A0A7D5PDN7"/>
<comment type="subunit">
    <text evidence="1">Interacts with chemotaxis (Che) proteins as well as flagella accessory (Fla) proteins.</text>
</comment>
<dbReference type="GeneID" id="56082080"/>
<dbReference type="EMBL" id="CP058909">
    <property type="protein sequence ID" value="QLH81180.1"/>
    <property type="molecule type" value="Genomic_DNA"/>
</dbReference>
<dbReference type="PANTHER" id="PTHR42201:SF1">
    <property type="entry name" value="TAXIS PROTEIN"/>
    <property type="match status" value="1"/>
</dbReference>
<protein>
    <recommendedName>
        <fullName evidence="1">Taxis protein CheF</fullName>
    </recommendedName>
</protein>
<organism evidence="2 3">
    <name type="scientific">Halosimplex pelagicum</name>
    <dbReference type="NCBI Taxonomy" id="869886"/>
    <lineage>
        <taxon>Archaea</taxon>
        <taxon>Methanobacteriati</taxon>
        <taxon>Methanobacteriota</taxon>
        <taxon>Stenosarchaea group</taxon>
        <taxon>Halobacteria</taxon>
        <taxon>Halobacteriales</taxon>
        <taxon>Haloarculaceae</taxon>
        <taxon>Halosimplex</taxon>
    </lineage>
</organism>
<dbReference type="Pfam" id="PF04283">
    <property type="entry name" value="CheF-arch"/>
    <property type="match status" value="1"/>
</dbReference>
<sequence length="286" mass="31920">MSNSEKKVTDMQGRYMQPVAEGRQRDDAGWQSCRIVLTTERLVLVAEEKLTVPLAEIDEIGERYDVNQRAAGVASYLGLHVGDDVVLVSGADHDEFETDFYHACLNGEVIFVDHPAVEGGVVQGTDWTKARIRITDEEIRLALADGEQVVIERDDIGEVEEDERQAAGEKRRVIEVEHSQGEISVETHVTGGEYDLSVLWQVLEEGVERNRADLDLGPVEEQVVMALHSGVSPFEIPEFVDSEVEDIEAIYDRLIDLDVIEVVRERTEVEMTARGRSVAGETMGEQ</sequence>
<dbReference type="InterPro" id="IPR007381">
    <property type="entry name" value="CheF1/F2"/>
</dbReference>
<proteinExistence type="predicted"/>
<dbReference type="GO" id="GO:0006935">
    <property type="term" value="P:chemotaxis"/>
    <property type="evidence" value="ECO:0007669"/>
    <property type="project" value="UniProtKB-UniRule"/>
</dbReference>
<dbReference type="PANTHER" id="PTHR42201">
    <property type="entry name" value="TAXIS PROTEIN"/>
    <property type="match status" value="1"/>
</dbReference>
<name>A0A7D5PDN7_9EURY</name>
<accession>A0A7D5PDN7</accession>
<evidence type="ECO:0000313" key="2">
    <source>
        <dbReference type="EMBL" id="QLH81180.1"/>
    </source>
</evidence>